<dbReference type="AlphaFoldDB" id="A0AAU7QEB9"/>
<evidence type="ECO:0000256" key="3">
    <source>
        <dbReference type="ARBA" id="ARBA00023163"/>
    </source>
</evidence>
<dbReference type="GO" id="GO:0003700">
    <property type="term" value="F:DNA-binding transcription factor activity"/>
    <property type="evidence" value="ECO:0007669"/>
    <property type="project" value="TreeGrafter"/>
</dbReference>
<protein>
    <submittedName>
        <fullName evidence="5">Substrate-binding domain-containing protein</fullName>
    </submittedName>
</protein>
<reference evidence="5" key="1">
    <citation type="submission" date="2024-06" db="EMBL/GenBank/DDBJ databases">
        <authorList>
            <person name="Coelho C."/>
            <person name="Bento M."/>
            <person name="Garcia E."/>
            <person name="Camelo A."/>
            <person name="Brandao I."/>
            <person name="Espirito Santo C."/>
            <person name="Trovao J."/>
            <person name="Verissimo A."/>
            <person name="Costa J."/>
            <person name="Tiago I."/>
        </authorList>
    </citation>
    <scope>NUCLEOTIDE SEQUENCE</scope>
    <source>
        <strain evidence="5">KWT182</strain>
    </source>
</reference>
<dbReference type="Pfam" id="PF13377">
    <property type="entry name" value="Peripla_BP_3"/>
    <property type="match status" value="1"/>
</dbReference>
<feature type="domain" description="Transcriptional regulator LacI/GalR-like sensor" evidence="4">
    <location>
        <begin position="9"/>
        <end position="103"/>
    </location>
</feature>
<evidence type="ECO:0000256" key="1">
    <source>
        <dbReference type="ARBA" id="ARBA00023015"/>
    </source>
</evidence>
<name>A0AAU7QEB9_9GAMM</name>
<keyword evidence="1" id="KW-0805">Transcription regulation</keyword>
<sequence>MAKLMGIEQRPLMIVCSSDTLAHGVLTEAASRGISIPGQFAVMGFGDMNFAAHTYPTLSTVRIDGAGIGRRAAAALLQRLKGDKNASPAATDVGFMLVDRDSTAFLSDPWSMMP</sequence>
<dbReference type="InterPro" id="IPR046335">
    <property type="entry name" value="LacI/GalR-like_sensor"/>
</dbReference>
<dbReference type="PANTHER" id="PTHR30146:SF33">
    <property type="entry name" value="TRANSCRIPTIONAL REGULATOR"/>
    <property type="match status" value="1"/>
</dbReference>
<dbReference type="Gene3D" id="3.40.50.2300">
    <property type="match status" value="1"/>
</dbReference>
<evidence type="ECO:0000256" key="2">
    <source>
        <dbReference type="ARBA" id="ARBA00023125"/>
    </source>
</evidence>
<evidence type="ECO:0000313" key="5">
    <source>
        <dbReference type="EMBL" id="XBS70686.1"/>
    </source>
</evidence>
<dbReference type="SUPFAM" id="SSF53822">
    <property type="entry name" value="Periplasmic binding protein-like I"/>
    <property type="match status" value="1"/>
</dbReference>
<dbReference type="EMBL" id="CP157947">
    <property type="protein sequence ID" value="XBS70686.1"/>
    <property type="molecule type" value="Genomic_DNA"/>
</dbReference>
<gene>
    <name evidence="5" type="ORF">ABK905_05970</name>
</gene>
<proteinExistence type="predicted"/>
<dbReference type="PANTHER" id="PTHR30146">
    <property type="entry name" value="LACI-RELATED TRANSCRIPTIONAL REPRESSOR"/>
    <property type="match status" value="1"/>
</dbReference>
<accession>A0AAU7QEB9</accession>
<dbReference type="GO" id="GO:0000976">
    <property type="term" value="F:transcription cis-regulatory region binding"/>
    <property type="evidence" value="ECO:0007669"/>
    <property type="project" value="TreeGrafter"/>
</dbReference>
<keyword evidence="2" id="KW-0238">DNA-binding</keyword>
<keyword evidence="3" id="KW-0804">Transcription</keyword>
<dbReference type="InterPro" id="IPR028082">
    <property type="entry name" value="Peripla_BP_I"/>
</dbReference>
<evidence type="ECO:0000259" key="4">
    <source>
        <dbReference type="Pfam" id="PF13377"/>
    </source>
</evidence>
<organism evidence="5">
    <name type="scientific">Acerihabitans sp. KWT182</name>
    <dbReference type="NCBI Taxonomy" id="3157919"/>
    <lineage>
        <taxon>Bacteria</taxon>
        <taxon>Pseudomonadati</taxon>
        <taxon>Pseudomonadota</taxon>
        <taxon>Gammaproteobacteria</taxon>
        <taxon>Enterobacterales</taxon>
        <taxon>Pectobacteriaceae</taxon>
        <taxon>Acerihabitans</taxon>
    </lineage>
</organism>